<organism evidence="3 4">
    <name type="scientific">Blastomyces silverae</name>
    <dbReference type="NCBI Taxonomy" id="2060906"/>
    <lineage>
        <taxon>Eukaryota</taxon>
        <taxon>Fungi</taxon>
        <taxon>Dikarya</taxon>
        <taxon>Ascomycota</taxon>
        <taxon>Pezizomycotina</taxon>
        <taxon>Eurotiomycetes</taxon>
        <taxon>Eurotiomycetidae</taxon>
        <taxon>Onygenales</taxon>
        <taxon>Ajellomycetaceae</taxon>
        <taxon>Blastomyces</taxon>
    </lineage>
</organism>
<evidence type="ECO:0000259" key="2">
    <source>
        <dbReference type="Pfam" id="PF02230"/>
    </source>
</evidence>
<comment type="caution">
    <text evidence="3">The sequence shown here is derived from an EMBL/GenBank/DDBJ whole genome shotgun (WGS) entry which is preliminary data.</text>
</comment>
<dbReference type="GO" id="GO:0008474">
    <property type="term" value="F:palmitoyl-(protein) hydrolase activity"/>
    <property type="evidence" value="ECO:0007669"/>
    <property type="project" value="TreeGrafter"/>
</dbReference>
<dbReference type="OrthoDB" id="2418081at2759"/>
<dbReference type="PANTHER" id="PTHR10655:SF63">
    <property type="entry name" value="PHOSPHOLIPASE_CARBOXYLESTERASE_THIOESTERASE DOMAIN-CONTAINING PROTEIN"/>
    <property type="match status" value="1"/>
</dbReference>
<feature type="domain" description="Phospholipase/carboxylesterase/thioesterase" evidence="2">
    <location>
        <begin position="6"/>
        <end position="174"/>
    </location>
</feature>
<dbReference type="InterPro" id="IPR003140">
    <property type="entry name" value="PLipase/COase/thioEstase"/>
</dbReference>
<dbReference type="STRING" id="2060906.A0A0H1BHK3"/>
<accession>A0A0H1BHK3</accession>
<dbReference type="Pfam" id="PF02230">
    <property type="entry name" value="Abhydrolase_2"/>
    <property type="match status" value="1"/>
</dbReference>
<dbReference type="InterPro" id="IPR050565">
    <property type="entry name" value="LYPA1-2/EST-like"/>
</dbReference>
<dbReference type="GO" id="GO:0052689">
    <property type="term" value="F:carboxylic ester hydrolase activity"/>
    <property type="evidence" value="ECO:0007669"/>
    <property type="project" value="TreeGrafter"/>
</dbReference>
<name>A0A0H1BHK3_9EURO</name>
<evidence type="ECO:0000313" key="3">
    <source>
        <dbReference type="EMBL" id="KLJ08666.1"/>
    </source>
</evidence>
<dbReference type="SUPFAM" id="SSF53474">
    <property type="entry name" value="alpha/beta-Hydrolases"/>
    <property type="match status" value="1"/>
</dbReference>
<gene>
    <name evidence="3" type="ORF">EMPG_15905</name>
</gene>
<evidence type="ECO:0000256" key="1">
    <source>
        <dbReference type="ARBA" id="ARBA00006499"/>
    </source>
</evidence>
<dbReference type="Gene3D" id="3.40.50.1820">
    <property type="entry name" value="alpha/beta hydrolase"/>
    <property type="match status" value="1"/>
</dbReference>
<keyword evidence="4" id="KW-1185">Reference proteome</keyword>
<dbReference type="GO" id="GO:0005737">
    <property type="term" value="C:cytoplasm"/>
    <property type="evidence" value="ECO:0007669"/>
    <property type="project" value="TreeGrafter"/>
</dbReference>
<proteinExistence type="inferred from homology"/>
<sequence length="289" mass="31990">MAFPEPHIVEPTNPHTHTAILLHGRASNGPEFAEELFDAKSSAKESLAVHFPGYRWVFPTSRDRWSSVFQEDLTAWFDVRSLTNPCDEEYQGMQVDGLRESTLYVLEVLRGEIDLLDGKSENIILGGVSQGMATALWALLCSPGYVEGNIGAFFGMCGWLPFANKIEGLAQKVPPEDVTGGGMKVGCMVPKFLLDIIGCEGTQAINTASVERMLSTPILLLHGTDDAWIDVELGRQAHRNLTKIGLHVDWVEYSGAENEGHWIREPEGIDSIVVFMEAHFSSRMERGEE</sequence>
<dbReference type="AlphaFoldDB" id="A0A0H1BHK3"/>
<protein>
    <recommendedName>
        <fullName evidence="2">Phospholipase/carboxylesterase/thioesterase domain-containing protein</fullName>
    </recommendedName>
</protein>
<reference evidence="4" key="1">
    <citation type="journal article" date="2015" name="PLoS Genet.">
        <title>The dynamic genome and transcriptome of the human fungal pathogen Blastomyces and close relative Emmonsia.</title>
        <authorList>
            <person name="Munoz J.F."/>
            <person name="Gauthier G.M."/>
            <person name="Desjardins C.A."/>
            <person name="Gallo J.E."/>
            <person name="Holder J."/>
            <person name="Sullivan T.D."/>
            <person name="Marty A.J."/>
            <person name="Carmen J.C."/>
            <person name="Chen Z."/>
            <person name="Ding L."/>
            <person name="Gujja S."/>
            <person name="Magrini V."/>
            <person name="Misas E."/>
            <person name="Mitreva M."/>
            <person name="Priest M."/>
            <person name="Saif S."/>
            <person name="Whiston E.A."/>
            <person name="Young S."/>
            <person name="Zeng Q."/>
            <person name="Goldman W.E."/>
            <person name="Mardis E.R."/>
            <person name="Taylor J.W."/>
            <person name="McEwen J.G."/>
            <person name="Clay O.K."/>
            <person name="Klein B.S."/>
            <person name="Cuomo C.A."/>
        </authorList>
    </citation>
    <scope>NUCLEOTIDE SEQUENCE [LARGE SCALE GENOMIC DNA]</scope>
    <source>
        <strain evidence="4">UAMH 139</strain>
    </source>
</reference>
<dbReference type="Proteomes" id="UP000053573">
    <property type="component" value="Unassembled WGS sequence"/>
</dbReference>
<evidence type="ECO:0000313" key="4">
    <source>
        <dbReference type="Proteomes" id="UP000053573"/>
    </source>
</evidence>
<dbReference type="EMBL" id="LDEV01002551">
    <property type="protein sequence ID" value="KLJ08666.1"/>
    <property type="molecule type" value="Genomic_DNA"/>
</dbReference>
<comment type="similarity">
    <text evidence="1">Belongs to the AB hydrolase superfamily. AB hydrolase 2 family.</text>
</comment>
<dbReference type="InterPro" id="IPR029058">
    <property type="entry name" value="AB_hydrolase_fold"/>
</dbReference>
<dbReference type="PANTHER" id="PTHR10655">
    <property type="entry name" value="LYSOPHOSPHOLIPASE-RELATED"/>
    <property type="match status" value="1"/>
</dbReference>